<reference evidence="15 16" key="1">
    <citation type="submission" date="2011-01" db="EMBL/GenBank/DDBJ databases">
        <title>Whole genome sequence of Caldisericum exile AZM16c01.</title>
        <authorList>
            <person name="Narita-Yamada S."/>
            <person name="Kawakoshi A."/>
            <person name="Nakamura S."/>
            <person name="Sasagawa M."/>
            <person name="Fukada J."/>
            <person name="Sekine M."/>
            <person name="Kato Y."/>
            <person name="Fukai R."/>
            <person name="Sasaki K."/>
            <person name="Hanamaki A."/>
            <person name="Narita H."/>
            <person name="Konno Y."/>
            <person name="Mori K."/>
            <person name="Yamazaki S."/>
            <person name="Suzuki K."/>
            <person name="Fujita N."/>
        </authorList>
    </citation>
    <scope>NUCLEOTIDE SEQUENCE [LARGE SCALE GENOMIC DNA]</scope>
    <source>
        <strain evidence="16">DSM 21853 / NBRC 104410 / AZM16c01</strain>
    </source>
</reference>
<dbReference type="GO" id="GO:0004750">
    <property type="term" value="F:D-ribulose-phosphate 3-epimerase activity"/>
    <property type="evidence" value="ECO:0007669"/>
    <property type="project" value="UniProtKB-UniRule"/>
</dbReference>
<dbReference type="NCBIfam" id="NF004076">
    <property type="entry name" value="PRK05581.1-4"/>
    <property type="match status" value="1"/>
</dbReference>
<dbReference type="PANTHER" id="PTHR11749">
    <property type="entry name" value="RIBULOSE-5-PHOSPHATE-3-EPIMERASE"/>
    <property type="match status" value="1"/>
</dbReference>
<feature type="binding site" evidence="10 13">
    <location>
        <position position="174"/>
    </location>
    <ligand>
        <name>a divalent metal cation</name>
        <dbReference type="ChEBI" id="CHEBI:60240"/>
    </ligand>
</feature>
<comment type="similarity">
    <text evidence="6 10 11">Belongs to the ribulose-phosphate 3-epimerase family.</text>
</comment>
<evidence type="ECO:0000256" key="2">
    <source>
        <dbReference type="ARBA" id="ARBA00001936"/>
    </source>
</evidence>
<organism evidence="15 16">
    <name type="scientific">Caldisericum exile (strain DSM 21853 / NBRC 104410 / AZM16c01)</name>
    <dbReference type="NCBI Taxonomy" id="511051"/>
    <lineage>
        <taxon>Bacteria</taxon>
        <taxon>Pseudomonadati</taxon>
        <taxon>Caldisericota/Cryosericota group</taxon>
        <taxon>Caldisericota</taxon>
        <taxon>Caldisericia</taxon>
        <taxon>Caldisericales</taxon>
        <taxon>Caldisericaceae</taxon>
        <taxon>Caldisericum</taxon>
    </lineage>
</organism>
<keyword evidence="13" id="KW-0464">Manganese</keyword>
<comment type="cofactor">
    <cofactor evidence="10 13">
        <name>a divalent metal cation</name>
        <dbReference type="ChEBI" id="CHEBI:60240"/>
    </cofactor>
    <text evidence="10 13">Binds 1 divalent metal cation per subunit.</text>
</comment>
<comment type="catalytic activity">
    <reaction evidence="1 10 11">
        <text>D-ribulose 5-phosphate = D-xylulose 5-phosphate</text>
        <dbReference type="Rhea" id="RHEA:13677"/>
        <dbReference type="ChEBI" id="CHEBI:57737"/>
        <dbReference type="ChEBI" id="CHEBI:58121"/>
        <dbReference type="EC" id="5.1.3.1"/>
    </reaction>
</comment>
<evidence type="ECO:0000256" key="7">
    <source>
        <dbReference type="ARBA" id="ARBA00013188"/>
    </source>
</evidence>
<comment type="pathway">
    <text evidence="10">Carbohydrate degradation.</text>
</comment>
<dbReference type="HAMAP" id="MF_02227">
    <property type="entry name" value="RPE"/>
    <property type="match status" value="1"/>
</dbReference>
<keyword evidence="13" id="KW-0862">Zinc</keyword>
<comment type="cofactor">
    <cofactor evidence="3">
        <name>Co(2+)</name>
        <dbReference type="ChEBI" id="CHEBI:48828"/>
    </cofactor>
</comment>
<dbReference type="Proteomes" id="UP000004793">
    <property type="component" value="Chromosome"/>
</dbReference>
<dbReference type="NCBIfam" id="TIGR01163">
    <property type="entry name" value="rpe"/>
    <property type="match status" value="1"/>
</dbReference>
<evidence type="ECO:0000313" key="16">
    <source>
        <dbReference type="Proteomes" id="UP000004793"/>
    </source>
</evidence>
<dbReference type="AlphaFoldDB" id="A0A7U6GEV9"/>
<feature type="binding site" evidence="10 13">
    <location>
        <position position="66"/>
    </location>
    <ligand>
        <name>a divalent metal cation</name>
        <dbReference type="ChEBI" id="CHEBI:60240"/>
    </ligand>
</feature>
<evidence type="ECO:0000256" key="4">
    <source>
        <dbReference type="ARBA" id="ARBA00001947"/>
    </source>
</evidence>
<comment type="function">
    <text evidence="10">Catalyzes the reversible epimerization of D-ribulose 5-phosphate to D-xylulose 5-phosphate.</text>
</comment>
<dbReference type="PROSITE" id="PS01086">
    <property type="entry name" value="RIBUL_P_3_EPIMER_2"/>
    <property type="match status" value="1"/>
</dbReference>
<feature type="binding site" evidence="10 14">
    <location>
        <begin position="141"/>
        <end position="144"/>
    </location>
    <ligand>
        <name>substrate</name>
    </ligand>
</feature>
<keyword evidence="8 10" id="KW-0479">Metal-binding</keyword>
<evidence type="ECO:0000256" key="8">
    <source>
        <dbReference type="ARBA" id="ARBA00022723"/>
    </source>
</evidence>
<evidence type="ECO:0000256" key="11">
    <source>
        <dbReference type="PIRNR" id="PIRNR001461"/>
    </source>
</evidence>
<accession>A0A7U6GEV9</accession>
<dbReference type="Pfam" id="PF00834">
    <property type="entry name" value="Ribul_P_3_epim"/>
    <property type="match status" value="1"/>
</dbReference>
<evidence type="ECO:0000256" key="14">
    <source>
        <dbReference type="PIRSR" id="PIRSR001461-3"/>
    </source>
</evidence>
<evidence type="ECO:0000256" key="3">
    <source>
        <dbReference type="ARBA" id="ARBA00001941"/>
    </source>
</evidence>
<evidence type="ECO:0000256" key="5">
    <source>
        <dbReference type="ARBA" id="ARBA00001954"/>
    </source>
</evidence>
<feature type="binding site" evidence="10 14">
    <location>
        <position position="8"/>
    </location>
    <ligand>
        <name>substrate</name>
    </ligand>
</feature>
<keyword evidence="16" id="KW-1185">Reference proteome</keyword>
<evidence type="ECO:0000256" key="9">
    <source>
        <dbReference type="ARBA" id="ARBA00023235"/>
    </source>
</evidence>
<dbReference type="GO" id="GO:0019323">
    <property type="term" value="P:pentose catabolic process"/>
    <property type="evidence" value="ECO:0007669"/>
    <property type="project" value="UniProtKB-UniRule"/>
</dbReference>
<dbReference type="GO" id="GO:0046872">
    <property type="term" value="F:metal ion binding"/>
    <property type="evidence" value="ECO:0007669"/>
    <property type="project" value="UniProtKB-UniRule"/>
</dbReference>
<dbReference type="RefSeq" id="WP_014453524.1">
    <property type="nucleotide sequence ID" value="NC_017096.1"/>
</dbReference>
<dbReference type="InterPro" id="IPR026019">
    <property type="entry name" value="Ribul_P_3_epim"/>
</dbReference>
<dbReference type="PIRSF" id="PIRSF001461">
    <property type="entry name" value="RPE"/>
    <property type="match status" value="1"/>
</dbReference>
<sequence length="216" mass="24948">MKFIVSPSIISADFTNIKEEIKKVEYFQDSFLHLDIMDGNFVPNITFGPFIGEQLRNITNIPFDTHLMINHPEKFIERFAVFSDYITFHIEETTFPFRLVNTVKGLNKKCGVSLNPSTPIEHVFDLLPYVDLLLIMSVEPGFSGQKFIKETLLKIEKAYEFRKKNGLTFLISVDGGINEETIQLVLEKGVDVLVMGNFFFKNDFNFVKSVINKYRK</sequence>
<evidence type="ECO:0000256" key="13">
    <source>
        <dbReference type="PIRSR" id="PIRSR001461-2"/>
    </source>
</evidence>
<dbReference type="KEGG" id="cex:CSE_09960"/>
<dbReference type="InterPro" id="IPR011060">
    <property type="entry name" value="RibuloseP-bd_barrel"/>
</dbReference>
<keyword evidence="10 11" id="KW-0119">Carbohydrate metabolism</keyword>
<dbReference type="OrthoDB" id="1645589at2"/>
<name>A0A7U6GEV9_CALEA</name>
<evidence type="ECO:0000313" key="15">
    <source>
        <dbReference type="EMBL" id="BAL81122.1"/>
    </source>
</evidence>
<dbReference type="SUPFAM" id="SSF51366">
    <property type="entry name" value="Ribulose-phoshate binding barrel"/>
    <property type="match status" value="1"/>
</dbReference>
<dbReference type="PROSITE" id="PS01085">
    <property type="entry name" value="RIBUL_P_3_EPIMER_1"/>
    <property type="match status" value="1"/>
</dbReference>
<protein>
    <recommendedName>
        <fullName evidence="7 10">Ribulose-phosphate 3-epimerase</fullName>
        <ecNumber evidence="7 10">5.1.3.1</ecNumber>
    </recommendedName>
</protein>
<feature type="binding site" evidence="10">
    <location>
        <begin position="174"/>
        <end position="176"/>
    </location>
    <ligand>
        <name>substrate</name>
    </ligand>
</feature>
<keyword evidence="13" id="KW-0170">Cobalt</keyword>
<dbReference type="FunFam" id="3.20.20.70:FF:000004">
    <property type="entry name" value="Ribulose-phosphate 3-epimerase"/>
    <property type="match status" value="1"/>
</dbReference>
<dbReference type="CDD" id="cd00429">
    <property type="entry name" value="RPE"/>
    <property type="match status" value="1"/>
</dbReference>
<comment type="caution">
    <text evidence="10">Lacks conserved residue(s) required for the propagation of feature annotation.</text>
</comment>
<feature type="binding site" evidence="10 13">
    <location>
        <position position="33"/>
    </location>
    <ligand>
        <name>a divalent metal cation</name>
        <dbReference type="ChEBI" id="CHEBI:60240"/>
    </ligand>
</feature>
<keyword evidence="9 10" id="KW-0413">Isomerase</keyword>
<dbReference type="GO" id="GO:0005737">
    <property type="term" value="C:cytoplasm"/>
    <property type="evidence" value="ECO:0007669"/>
    <property type="project" value="UniProtKB-ARBA"/>
</dbReference>
<evidence type="ECO:0000256" key="6">
    <source>
        <dbReference type="ARBA" id="ARBA00009541"/>
    </source>
</evidence>
<dbReference type="EMBL" id="AP012051">
    <property type="protein sequence ID" value="BAL81122.1"/>
    <property type="molecule type" value="Genomic_DNA"/>
</dbReference>
<feature type="active site" description="Proton donor" evidence="10 12">
    <location>
        <position position="174"/>
    </location>
</feature>
<proteinExistence type="inferred from homology"/>
<comment type="cofactor">
    <cofactor evidence="5">
        <name>Fe(2+)</name>
        <dbReference type="ChEBI" id="CHEBI:29033"/>
    </cofactor>
</comment>
<comment type="cofactor">
    <cofactor evidence="2">
        <name>Mn(2+)</name>
        <dbReference type="ChEBI" id="CHEBI:29035"/>
    </cofactor>
</comment>
<dbReference type="Gene3D" id="3.20.20.70">
    <property type="entry name" value="Aldolase class I"/>
    <property type="match status" value="1"/>
</dbReference>
<dbReference type="EC" id="5.1.3.1" evidence="7 10"/>
<comment type="cofactor">
    <cofactor evidence="4">
        <name>Zn(2+)</name>
        <dbReference type="ChEBI" id="CHEBI:29105"/>
    </cofactor>
</comment>
<feature type="binding site" evidence="10 14">
    <location>
        <position position="66"/>
    </location>
    <ligand>
        <name>substrate</name>
    </ligand>
</feature>
<dbReference type="InterPro" id="IPR000056">
    <property type="entry name" value="Ribul_P_3_epim-like"/>
</dbReference>
<dbReference type="GO" id="GO:0006098">
    <property type="term" value="P:pentose-phosphate shunt"/>
    <property type="evidence" value="ECO:0007669"/>
    <property type="project" value="UniProtKB-UniRule"/>
</dbReference>
<evidence type="ECO:0000256" key="12">
    <source>
        <dbReference type="PIRSR" id="PIRSR001461-1"/>
    </source>
</evidence>
<gene>
    <name evidence="10 15" type="primary">rpe</name>
    <name evidence="15" type="ordered locus">CSE_09960</name>
</gene>
<evidence type="ECO:0000256" key="1">
    <source>
        <dbReference type="ARBA" id="ARBA00001782"/>
    </source>
</evidence>
<feature type="binding site" evidence="10 13">
    <location>
        <position position="35"/>
    </location>
    <ligand>
        <name>a divalent metal cation</name>
        <dbReference type="ChEBI" id="CHEBI:60240"/>
    </ligand>
</feature>
<feature type="active site" description="Proton acceptor" evidence="10 12">
    <location>
        <position position="35"/>
    </location>
</feature>
<dbReference type="InterPro" id="IPR013785">
    <property type="entry name" value="Aldolase_TIM"/>
</dbReference>
<evidence type="ECO:0000256" key="10">
    <source>
        <dbReference type="HAMAP-Rule" id="MF_02227"/>
    </source>
</evidence>
<feature type="binding site" evidence="14">
    <location>
        <position position="176"/>
    </location>
    <ligand>
        <name>substrate</name>
    </ligand>
</feature>